<evidence type="ECO:0000259" key="1">
    <source>
        <dbReference type="Pfam" id="PF13229"/>
    </source>
</evidence>
<dbReference type="Gene3D" id="2.160.20.10">
    <property type="entry name" value="Single-stranded right-handed beta-helix, Pectin lyase-like"/>
    <property type="match status" value="3"/>
</dbReference>
<feature type="domain" description="Right handed beta helix" evidence="1">
    <location>
        <begin position="150"/>
        <end position="280"/>
    </location>
</feature>
<dbReference type="SMART" id="SM00710">
    <property type="entry name" value="PbH1"/>
    <property type="match status" value="10"/>
</dbReference>
<feature type="non-terminal residue" evidence="2">
    <location>
        <position position="960"/>
    </location>
</feature>
<comment type="caution">
    <text evidence="2">The sequence shown here is derived from an EMBL/GenBank/DDBJ whole genome shotgun (WGS) entry which is preliminary data.</text>
</comment>
<sequence length="960" mass="105737">MSKNKAIVIFLILFSVLCSLSAVAASDLNSTDTIANDITEESITETADFDAEQESILNTTDEEPESVLYATDEEQENILDDGESGEWGTFSELRNILTTNFNNVVLYKNYRSEGPKDAIVIDSNININGNGHTIDCAGKSNAFVFRNCAVYLKNLRITGFTGTSGSSSYAVSFEYSTACCKIENCIFEGNSHSVLSLAGIKENTISNCIFRNNSAKGAEIFYGSGNNVMTGCIFENNGRFTSNEGYDTDKIISLKNEFLVENCIFENNVAKMGIVYFEDTMYSPCVKKCFFGAAQTDEDYGLIYCDGPNKIEESIFCTPDIKGNVKNGDKSAGLSYNLWLDGTKSNEIPERFVGSGYGYQTRYEPFIVTGYQTVRIYGQIFSRYIYVPTIPKEVRLGDTVELKLMFLKSDDTLLQMPQGKPVTFQVQFSDSNLNPTNITFTNKISTPFNYTALDGKEGTVSIFYNGALISSLKITHAGEYDSLTLLKHEISKASNEINLTHDYKFYSSLDDRNAITVDKDLTINGNGYTIDGCKGVNGIFNFAGGRNITVKNLNIINVKETAIRGMSSGNDQITFINCTFENTGEAINSNKITFISGCEFENIKATAVKLYSTQSTANIIDNSTFENCNSKNDGGAGYINSKTVITNSKFINNYASNGGGLYIDAETCAVDNCEFIGNEADYVAGGAYFSSANCNLTNTAFINNSAASNAAFYLKTTPVTVENNTESNSTITSNSFTHLNEIIAQTGNVLILENDYKFKSKEDMDVASGIIINKNLIINGNGHAIDGAEYASILIIDEETADVTFNNINFVDALDYAVTIKSAKSVTFNNCTFYSSNHGYYNDEGVIFIDNDGGSVTDSVLINRCSFIDNDIDKMIYATSGQYTLTVKDSIFANPKSTYDVYIKNHNNNNLDYNWWGNTADNFNSTPKVNAQLNNWYFLNTTLKSNSATISLNNLYDDRE</sequence>
<proteinExistence type="predicted"/>
<organism evidence="2 3">
    <name type="scientific">Methanobrevibacter thaueri</name>
    <dbReference type="NCBI Taxonomy" id="190975"/>
    <lineage>
        <taxon>Archaea</taxon>
        <taxon>Methanobacteriati</taxon>
        <taxon>Methanobacteriota</taxon>
        <taxon>Methanomada group</taxon>
        <taxon>Methanobacteria</taxon>
        <taxon>Methanobacteriales</taxon>
        <taxon>Methanobacteriaceae</taxon>
        <taxon>Methanobrevibacter</taxon>
    </lineage>
</organism>
<dbReference type="InterPro" id="IPR012334">
    <property type="entry name" value="Pectin_lyas_fold"/>
</dbReference>
<reference evidence="2" key="1">
    <citation type="submission" date="2019-04" db="EMBL/GenBank/DDBJ databases">
        <title>Evolution of Biomass-Degrading Anaerobic Consortia Revealed by Metagenomics.</title>
        <authorList>
            <person name="Peng X."/>
        </authorList>
    </citation>
    <scope>NUCLEOTIDE SEQUENCE</scope>
    <source>
        <strain evidence="2">SIG18</strain>
    </source>
</reference>
<dbReference type="InterPro" id="IPR039448">
    <property type="entry name" value="Beta_helix"/>
</dbReference>
<dbReference type="EMBL" id="SUTK01000001">
    <property type="protein sequence ID" value="MBE6500813.1"/>
    <property type="molecule type" value="Genomic_DNA"/>
</dbReference>
<dbReference type="Proteomes" id="UP000783037">
    <property type="component" value="Unassembled WGS sequence"/>
</dbReference>
<dbReference type="RefSeq" id="WP_303737969.1">
    <property type="nucleotide sequence ID" value="NZ_SUTK01000001.1"/>
</dbReference>
<accession>A0A8T3V2V8</accession>
<dbReference type="AlphaFoldDB" id="A0A8T3V2V8"/>
<dbReference type="SUPFAM" id="SSF51126">
    <property type="entry name" value="Pectin lyase-like"/>
    <property type="match status" value="3"/>
</dbReference>
<dbReference type="PANTHER" id="PTHR11319">
    <property type="entry name" value="G PROTEIN-COUPLED RECEPTOR-RELATED"/>
    <property type="match status" value="1"/>
</dbReference>
<evidence type="ECO:0000313" key="3">
    <source>
        <dbReference type="Proteomes" id="UP000783037"/>
    </source>
</evidence>
<protein>
    <submittedName>
        <fullName evidence="2">Right-handed parallel beta-helix repeat-containing protein</fullName>
    </submittedName>
</protein>
<dbReference type="Pfam" id="PF13229">
    <property type="entry name" value="Beta_helix"/>
    <property type="match status" value="2"/>
</dbReference>
<name>A0A8T3V2V8_9EURY</name>
<dbReference type="PANTHER" id="PTHR11319:SF35">
    <property type="entry name" value="OUTER MEMBRANE PROTEIN PMPC-RELATED"/>
    <property type="match status" value="1"/>
</dbReference>
<feature type="domain" description="Right handed beta helix" evidence="1">
    <location>
        <begin position="569"/>
        <end position="725"/>
    </location>
</feature>
<evidence type="ECO:0000313" key="2">
    <source>
        <dbReference type="EMBL" id="MBE6500813.1"/>
    </source>
</evidence>
<gene>
    <name evidence="2" type="ORF">E7Z79_00005</name>
</gene>
<dbReference type="InterPro" id="IPR006626">
    <property type="entry name" value="PbH1"/>
</dbReference>
<dbReference type="InterPro" id="IPR011050">
    <property type="entry name" value="Pectin_lyase_fold/virulence"/>
</dbReference>